<gene>
    <name evidence="1" type="ORF">ACG00X_20715</name>
</gene>
<dbReference type="RefSeq" id="WP_394491072.1">
    <property type="nucleotide sequence ID" value="NZ_JBIGIA010000019.1"/>
</dbReference>
<evidence type="ECO:0008006" key="3">
    <source>
        <dbReference type="Google" id="ProtNLM"/>
    </source>
</evidence>
<comment type="caution">
    <text evidence="1">The sequence shown here is derived from an EMBL/GenBank/DDBJ whole genome shotgun (WGS) entry which is preliminary data.</text>
</comment>
<accession>A0ABW7GBN5</accession>
<dbReference type="Proteomes" id="UP001606305">
    <property type="component" value="Unassembled WGS sequence"/>
</dbReference>
<dbReference type="EMBL" id="JBIGIA010000019">
    <property type="protein sequence ID" value="MFG6459264.1"/>
    <property type="molecule type" value="Genomic_DNA"/>
</dbReference>
<evidence type="ECO:0000313" key="2">
    <source>
        <dbReference type="Proteomes" id="UP001606305"/>
    </source>
</evidence>
<evidence type="ECO:0000313" key="1">
    <source>
        <dbReference type="EMBL" id="MFG6459264.1"/>
    </source>
</evidence>
<name>A0ABW7GBN5_9BURK</name>
<keyword evidence="2" id="KW-1185">Reference proteome</keyword>
<proteinExistence type="predicted"/>
<sequence length="118" mass="13484">MGLNKIFFALLIVGSVWFVGDRLMNRVAPVLQGHEAYIGRWVAKGVELKVNPHGVMSFSREATPQRLAEWFVNVPILRINDHEIQGRVNDVRIEVVESPHKVGAEWRMKLNDVELVKN</sequence>
<protein>
    <recommendedName>
        <fullName evidence="3">DUF5666 domain-containing protein</fullName>
    </recommendedName>
</protein>
<organism evidence="1 2">
    <name type="scientific">Pelomonas nitida</name>
    <dbReference type="NCBI Taxonomy" id="3299027"/>
    <lineage>
        <taxon>Bacteria</taxon>
        <taxon>Pseudomonadati</taxon>
        <taxon>Pseudomonadota</taxon>
        <taxon>Betaproteobacteria</taxon>
        <taxon>Burkholderiales</taxon>
        <taxon>Sphaerotilaceae</taxon>
        <taxon>Roseateles</taxon>
    </lineage>
</organism>
<reference evidence="1 2" key="1">
    <citation type="submission" date="2024-09" db="EMBL/GenBank/DDBJ databases">
        <title>Novel species of the genus Pelomonas and Roseateles isolated from streams.</title>
        <authorList>
            <person name="Lu H."/>
        </authorList>
    </citation>
    <scope>NUCLEOTIDE SEQUENCE [LARGE SCALE GENOMIC DNA]</scope>
    <source>
        <strain evidence="1 2">BYS96W</strain>
    </source>
</reference>